<dbReference type="Proteomes" id="UP000722750">
    <property type="component" value="Unassembled WGS sequence"/>
</dbReference>
<feature type="transmembrane region" description="Helical" evidence="1">
    <location>
        <begin position="20"/>
        <end position="43"/>
    </location>
</feature>
<keyword evidence="1" id="KW-1133">Transmembrane helix</keyword>
<dbReference type="EMBL" id="JAANXD010000076">
    <property type="protein sequence ID" value="MBS1258908.1"/>
    <property type="molecule type" value="Genomic_DNA"/>
</dbReference>
<dbReference type="Pfam" id="PF12679">
    <property type="entry name" value="ABC2_membrane_2"/>
    <property type="match status" value="1"/>
</dbReference>
<accession>A0A941W430</accession>
<keyword evidence="1" id="KW-0812">Transmembrane</keyword>
<reference evidence="2" key="1">
    <citation type="journal article" date="2021" name="ISME J.">
        <title>Fine-scale metabolic discontinuity in a stratified prokaryote microbiome of a Red Sea deep halocline.</title>
        <authorList>
            <person name="Michoud G."/>
            <person name="Ngugi D.K."/>
            <person name="Barozzi A."/>
            <person name="Merlino G."/>
            <person name="Calleja M.L."/>
            <person name="Delgado-Huertas A."/>
            <person name="Moran X.A.G."/>
            <person name="Daffonchio D."/>
        </authorList>
    </citation>
    <scope>NUCLEOTIDE SEQUENCE</scope>
    <source>
        <strain evidence="2">SuakinDeep_MAG55_1</strain>
    </source>
</reference>
<evidence type="ECO:0000313" key="3">
    <source>
        <dbReference type="Proteomes" id="UP000722750"/>
    </source>
</evidence>
<keyword evidence="1" id="KW-0472">Membrane</keyword>
<organism evidence="2 3">
    <name type="scientific">Candidatus Scalindua arabica</name>
    <dbReference type="NCBI Taxonomy" id="1127984"/>
    <lineage>
        <taxon>Bacteria</taxon>
        <taxon>Pseudomonadati</taxon>
        <taxon>Planctomycetota</taxon>
        <taxon>Candidatus Brocadiia</taxon>
        <taxon>Candidatus Brocadiales</taxon>
        <taxon>Candidatus Scalinduaceae</taxon>
        <taxon>Candidatus Scalindua</taxon>
    </lineage>
</organism>
<proteinExistence type="predicted"/>
<evidence type="ECO:0000256" key="1">
    <source>
        <dbReference type="SAM" id="Phobius"/>
    </source>
</evidence>
<feature type="transmembrane region" description="Helical" evidence="1">
    <location>
        <begin position="144"/>
        <end position="163"/>
    </location>
</feature>
<gene>
    <name evidence="2" type="ORF">MAG551_01972</name>
</gene>
<dbReference type="PANTHER" id="PTHR43471:SF10">
    <property type="entry name" value="SLL1107 PROTEIN"/>
    <property type="match status" value="1"/>
</dbReference>
<feature type="transmembrane region" description="Helical" evidence="1">
    <location>
        <begin position="55"/>
        <end position="75"/>
    </location>
</feature>
<name>A0A941W430_9BACT</name>
<feature type="transmembrane region" description="Helical" evidence="1">
    <location>
        <begin position="101"/>
        <end position="123"/>
    </location>
</feature>
<feature type="transmembrane region" description="Helical" evidence="1">
    <location>
        <begin position="245"/>
        <end position="268"/>
    </location>
</feature>
<dbReference type="PANTHER" id="PTHR43471">
    <property type="entry name" value="ABC TRANSPORTER PERMEASE"/>
    <property type="match status" value="1"/>
</dbReference>
<sequence length="274" mass="30452">MKILVPLVINSFKEIIRQPFYYVILLSGCLIMLMSLTFTFFAFGEEGKMIRDMGISTITISGLLTGCLSSSVLIANEFERQTVLAVLCKPIARIHYILGKYLGIILAATVLVLFQGLVLEIALIINKYNKISGGLSDGSGLIDYVCLLGIYFSLLQVLILTAISLVLSLYLNTAANLTMCLLVFILCHTFSSILPFYSYGQGVVSVVAPVCYILFPNFQNLNLMSISGTVTDPILFWQKGTILQYTVYNTLHTAIYCMAIMWLVVTLFKRREIA</sequence>
<dbReference type="AlphaFoldDB" id="A0A941W430"/>
<protein>
    <recommendedName>
        <fullName evidence="4">ABC transporter permease</fullName>
    </recommendedName>
</protein>
<comment type="caution">
    <text evidence="2">The sequence shown here is derived from an EMBL/GenBank/DDBJ whole genome shotgun (WGS) entry which is preliminary data.</text>
</comment>
<evidence type="ECO:0008006" key="4">
    <source>
        <dbReference type="Google" id="ProtNLM"/>
    </source>
</evidence>
<evidence type="ECO:0000313" key="2">
    <source>
        <dbReference type="EMBL" id="MBS1258908.1"/>
    </source>
</evidence>
<dbReference type="PROSITE" id="PS51257">
    <property type="entry name" value="PROKAR_LIPOPROTEIN"/>
    <property type="match status" value="1"/>
</dbReference>